<proteinExistence type="inferred from homology"/>
<gene>
    <name evidence="5" type="primary">LOC101237017</name>
</gene>
<evidence type="ECO:0000259" key="2">
    <source>
        <dbReference type="PROSITE" id="PS50404"/>
    </source>
</evidence>
<evidence type="ECO:0000259" key="3">
    <source>
        <dbReference type="PROSITE" id="PS50405"/>
    </source>
</evidence>
<feature type="domain" description="GST N-terminal" evidence="2">
    <location>
        <begin position="4"/>
        <end position="86"/>
    </location>
</feature>
<dbReference type="InterPro" id="IPR036282">
    <property type="entry name" value="Glutathione-S-Trfase_C_sf"/>
</dbReference>
<evidence type="ECO:0000313" key="4">
    <source>
        <dbReference type="Proteomes" id="UP001652625"/>
    </source>
</evidence>
<sequence length="223" mass="25784">MVDQDIFLFWGSGSVPCWRPMIVLEEKALSGYGQKLISFSDQEHKGVEIMKLNPRGQVPTFRHGSIILNESKGICHYLENQFKNQGTKLIPDEPGKQAMVLQRMYEADNIFENGLVSIMYYYMRTKADDIDEVYMNEKKKELAVELEYWEKYLSGEYLAGSEFTMADVFFAPLLCVLVRSGLSLEFRPHLKVYYEKIILRPSIQASWPPHYKTTPNTTIFVGV</sequence>
<dbReference type="InterPro" id="IPR004046">
    <property type="entry name" value="GST_C"/>
</dbReference>
<dbReference type="GeneID" id="101237017"/>
<protein>
    <submittedName>
        <fullName evidence="5">Glutathione S-transferase A</fullName>
    </submittedName>
</protein>
<dbReference type="CDD" id="cd00570">
    <property type="entry name" value="GST_N_family"/>
    <property type="match status" value="1"/>
</dbReference>
<dbReference type="InterPro" id="IPR036249">
    <property type="entry name" value="Thioredoxin-like_sf"/>
</dbReference>
<accession>A0ABM4DN39</accession>
<dbReference type="SUPFAM" id="SSF52833">
    <property type="entry name" value="Thioredoxin-like"/>
    <property type="match status" value="1"/>
</dbReference>
<dbReference type="SFLD" id="SFLDS00019">
    <property type="entry name" value="Glutathione_Transferase_(cytos"/>
    <property type="match status" value="1"/>
</dbReference>
<organism evidence="4 5">
    <name type="scientific">Hydra vulgaris</name>
    <name type="common">Hydra</name>
    <name type="synonym">Hydra attenuata</name>
    <dbReference type="NCBI Taxonomy" id="6087"/>
    <lineage>
        <taxon>Eukaryota</taxon>
        <taxon>Metazoa</taxon>
        <taxon>Cnidaria</taxon>
        <taxon>Hydrozoa</taxon>
        <taxon>Hydroidolina</taxon>
        <taxon>Anthoathecata</taxon>
        <taxon>Aplanulata</taxon>
        <taxon>Hydridae</taxon>
        <taxon>Hydra</taxon>
    </lineage>
</organism>
<dbReference type="InterPro" id="IPR010987">
    <property type="entry name" value="Glutathione-S-Trfase_C-like"/>
</dbReference>
<dbReference type="InterPro" id="IPR040079">
    <property type="entry name" value="Glutathione_S-Trfase"/>
</dbReference>
<dbReference type="SFLD" id="SFLDG00358">
    <property type="entry name" value="Main_(cytGST)"/>
    <property type="match status" value="1"/>
</dbReference>
<dbReference type="RefSeq" id="XP_065675981.1">
    <property type="nucleotide sequence ID" value="XM_065819909.1"/>
</dbReference>
<dbReference type="PROSITE" id="PS50405">
    <property type="entry name" value="GST_CTER"/>
    <property type="match status" value="1"/>
</dbReference>
<dbReference type="PANTHER" id="PTHR44051:SF8">
    <property type="entry name" value="GLUTATHIONE S-TRANSFERASE GSTA"/>
    <property type="match status" value="1"/>
</dbReference>
<dbReference type="CDD" id="cd00299">
    <property type="entry name" value="GST_C_family"/>
    <property type="match status" value="1"/>
</dbReference>
<dbReference type="PROSITE" id="PS50404">
    <property type="entry name" value="GST_NTER"/>
    <property type="match status" value="1"/>
</dbReference>
<dbReference type="PANTHER" id="PTHR44051">
    <property type="entry name" value="GLUTATHIONE S-TRANSFERASE-RELATED"/>
    <property type="match status" value="1"/>
</dbReference>
<reference evidence="5" key="1">
    <citation type="submission" date="2025-08" db="UniProtKB">
        <authorList>
            <consortium name="RefSeq"/>
        </authorList>
    </citation>
    <scope>IDENTIFICATION</scope>
</reference>
<dbReference type="InterPro" id="IPR004045">
    <property type="entry name" value="Glutathione_S-Trfase_N"/>
</dbReference>
<feature type="domain" description="GST C-terminal" evidence="3">
    <location>
        <begin position="93"/>
        <end position="219"/>
    </location>
</feature>
<evidence type="ECO:0000256" key="1">
    <source>
        <dbReference type="ARBA" id="ARBA00007409"/>
    </source>
</evidence>
<dbReference type="Pfam" id="PF00043">
    <property type="entry name" value="GST_C"/>
    <property type="match status" value="1"/>
</dbReference>
<dbReference type="Pfam" id="PF13409">
    <property type="entry name" value="GST_N_2"/>
    <property type="match status" value="1"/>
</dbReference>
<dbReference type="Proteomes" id="UP001652625">
    <property type="component" value="Chromosome 15"/>
</dbReference>
<dbReference type="Gene3D" id="1.20.1050.10">
    <property type="match status" value="1"/>
</dbReference>
<name>A0ABM4DN39_HYDVU</name>
<dbReference type="Gene3D" id="3.40.30.10">
    <property type="entry name" value="Glutaredoxin"/>
    <property type="match status" value="1"/>
</dbReference>
<comment type="similarity">
    <text evidence="1">Belongs to the GST superfamily.</text>
</comment>
<evidence type="ECO:0000313" key="5">
    <source>
        <dbReference type="RefSeq" id="XP_065675981.1"/>
    </source>
</evidence>
<dbReference type="SUPFAM" id="SSF47616">
    <property type="entry name" value="GST C-terminal domain-like"/>
    <property type="match status" value="1"/>
</dbReference>
<keyword evidence="4" id="KW-1185">Reference proteome</keyword>